<organism evidence="1 2">
    <name type="scientific">Candidatus Propionivibrio dominans</name>
    <dbReference type="NCBI Taxonomy" id="2954373"/>
    <lineage>
        <taxon>Bacteria</taxon>
        <taxon>Pseudomonadati</taxon>
        <taxon>Pseudomonadota</taxon>
        <taxon>Betaproteobacteria</taxon>
        <taxon>Rhodocyclales</taxon>
        <taxon>Rhodocyclaceae</taxon>
        <taxon>Propionivibrio</taxon>
    </lineage>
</organism>
<evidence type="ECO:0000313" key="1">
    <source>
        <dbReference type="EMBL" id="MBK7425415.1"/>
    </source>
</evidence>
<proteinExistence type="predicted"/>
<sequence length="60" mass="6606">MSNLTPIPLTLLTRLNGLPGAGKSTRLKLKRLRHQPALARSIVEKALTMPCALEAMEARR</sequence>
<gene>
    <name evidence="1" type="ORF">IPJ48_21315</name>
</gene>
<accession>A0A9D7FHT9</accession>
<name>A0A9D7FHT9_9RHOO</name>
<comment type="caution">
    <text evidence="1">The sequence shown here is derived from an EMBL/GenBank/DDBJ whole genome shotgun (WGS) entry which is preliminary data.</text>
</comment>
<protein>
    <submittedName>
        <fullName evidence="1">Uncharacterized protein</fullName>
    </submittedName>
</protein>
<evidence type="ECO:0000313" key="2">
    <source>
        <dbReference type="Proteomes" id="UP000886602"/>
    </source>
</evidence>
<dbReference type="EMBL" id="JADJNC010000067">
    <property type="protein sequence ID" value="MBK7425415.1"/>
    <property type="molecule type" value="Genomic_DNA"/>
</dbReference>
<dbReference type="Proteomes" id="UP000886602">
    <property type="component" value="Unassembled WGS sequence"/>
</dbReference>
<reference evidence="1" key="1">
    <citation type="submission" date="2020-10" db="EMBL/GenBank/DDBJ databases">
        <title>Connecting structure to function with the recovery of over 1000 high-quality activated sludge metagenome-assembled genomes encoding full-length rRNA genes using long-read sequencing.</title>
        <authorList>
            <person name="Singleton C.M."/>
            <person name="Petriglieri F."/>
            <person name="Kristensen J.M."/>
            <person name="Kirkegaard R.H."/>
            <person name="Michaelsen T.Y."/>
            <person name="Andersen M.H."/>
            <person name="Karst S.M."/>
            <person name="Dueholm M.S."/>
            <person name="Nielsen P.H."/>
            <person name="Albertsen M."/>
        </authorList>
    </citation>
    <scope>NUCLEOTIDE SEQUENCE</scope>
    <source>
        <strain evidence="1">EsbW_18-Q3-R4-48_MAXAC.044</strain>
    </source>
</reference>
<dbReference type="AlphaFoldDB" id="A0A9D7FHT9"/>